<proteinExistence type="inferred from homology"/>
<dbReference type="PROSITE" id="PS01126">
    <property type="entry name" value="EF_TS_1"/>
    <property type="match status" value="1"/>
</dbReference>
<dbReference type="FunFam" id="1.10.8.10:FF:000001">
    <property type="entry name" value="Elongation factor Ts"/>
    <property type="match status" value="1"/>
</dbReference>
<organism evidence="9 10">
    <name type="scientific">Campylobacter novaezeelandiae</name>
    <dbReference type="NCBI Taxonomy" id="2267891"/>
    <lineage>
        <taxon>Bacteria</taxon>
        <taxon>Pseudomonadati</taxon>
        <taxon>Campylobacterota</taxon>
        <taxon>Epsilonproteobacteria</taxon>
        <taxon>Campylobacterales</taxon>
        <taxon>Campylobacteraceae</taxon>
        <taxon>Campylobacter</taxon>
    </lineage>
</organism>
<dbReference type="InterPro" id="IPR018101">
    <property type="entry name" value="Transl_elong_Ts_CS"/>
</dbReference>
<dbReference type="InterPro" id="IPR001816">
    <property type="entry name" value="Transl_elong_EFTs/EF1B"/>
</dbReference>
<dbReference type="AlphaFoldDB" id="A0A4Q9JUT3"/>
<evidence type="ECO:0000313" key="10">
    <source>
        <dbReference type="Proteomes" id="UP000292583"/>
    </source>
</evidence>
<protein>
    <recommendedName>
        <fullName evidence="2 5">Elongation factor Ts</fullName>
        <shortName evidence="5">EF-Ts</shortName>
    </recommendedName>
</protein>
<evidence type="ECO:0000256" key="4">
    <source>
        <dbReference type="ARBA" id="ARBA00022917"/>
    </source>
</evidence>
<dbReference type="CDD" id="cd14275">
    <property type="entry name" value="UBA_EF-Ts"/>
    <property type="match status" value="1"/>
</dbReference>
<keyword evidence="10" id="KW-1185">Reference proteome</keyword>
<evidence type="ECO:0000256" key="3">
    <source>
        <dbReference type="ARBA" id="ARBA00022768"/>
    </source>
</evidence>
<dbReference type="GO" id="GO:0003746">
    <property type="term" value="F:translation elongation factor activity"/>
    <property type="evidence" value="ECO:0007669"/>
    <property type="project" value="UniProtKB-UniRule"/>
</dbReference>
<feature type="domain" description="Translation elongation factor EFTs/EF1B dimerisation" evidence="8">
    <location>
        <begin position="73"/>
        <end position="240"/>
    </location>
</feature>
<comment type="caution">
    <text evidence="9">The sequence shown here is derived from an EMBL/GenBank/DDBJ whole genome shotgun (WGS) entry which is preliminary data.</text>
</comment>
<reference evidence="9 10" key="1">
    <citation type="submission" date="2018-07" db="EMBL/GenBank/DDBJ databases">
        <title>Campylobacter zealandensis sp. nov., isolated from birds and water in New Zealand.</title>
        <authorList>
            <person name="Wilkinson D.A."/>
            <person name="Biggs P.J."/>
            <person name="French N.P."/>
            <person name="Midwinter A.C."/>
        </authorList>
    </citation>
    <scope>NUCLEOTIDE SEQUENCE [LARGE SCALE GENOMIC DNA]</scope>
    <source>
        <strain evidence="9 10">B423b</strain>
    </source>
</reference>
<keyword evidence="3 5" id="KW-0251">Elongation factor</keyword>
<dbReference type="Gene3D" id="3.30.479.20">
    <property type="entry name" value="Elongation factor Ts, dimerisation domain"/>
    <property type="match status" value="3"/>
</dbReference>
<evidence type="ECO:0000256" key="5">
    <source>
        <dbReference type="HAMAP-Rule" id="MF_00050"/>
    </source>
</evidence>
<dbReference type="Proteomes" id="UP000292583">
    <property type="component" value="Unassembled WGS sequence"/>
</dbReference>
<dbReference type="HAMAP" id="MF_00050">
    <property type="entry name" value="EF_Ts"/>
    <property type="match status" value="1"/>
</dbReference>
<evidence type="ECO:0000256" key="2">
    <source>
        <dbReference type="ARBA" id="ARBA00016956"/>
    </source>
</evidence>
<name>A0A4Q9JUT3_9BACT</name>
<dbReference type="PROSITE" id="PS01127">
    <property type="entry name" value="EF_TS_2"/>
    <property type="match status" value="1"/>
</dbReference>
<dbReference type="EMBL" id="QPGR01000004">
    <property type="protein sequence ID" value="TBR81523.1"/>
    <property type="molecule type" value="Genomic_DNA"/>
</dbReference>
<dbReference type="Pfam" id="PF00889">
    <property type="entry name" value="EF_TS"/>
    <property type="match status" value="2"/>
</dbReference>
<evidence type="ECO:0000256" key="7">
    <source>
        <dbReference type="RuleBase" id="RU000643"/>
    </source>
</evidence>
<dbReference type="InterPro" id="IPR009060">
    <property type="entry name" value="UBA-like_sf"/>
</dbReference>
<dbReference type="OrthoDB" id="9808348at2"/>
<dbReference type="SUPFAM" id="SSF54713">
    <property type="entry name" value="Elongation factor Ts (EF-Ts), dimerisation domain"/>
    <property type="match status" value="2"/>
</dbReference>
<evidence type="ECO:0000256" key="6">
    <source>
        <dbReference type="RuleBase" id="RU000642"/>
    </source>
</evidence>
<feature type="region of interest" description="Involved in Mg(2+) ion dislocation from EF-Tu" evidence="5">
    <location>
        <begin position="82"/>
        <end position="85"/>
    </location>
</feature>
<dbReference type="GO" id="GO:0005737">
    <property type="term" value="C:cytoplasm"/>
    <property type="evidence" value="ECO:0007669"/>
    <property type="project" value="UniProtKB-SubCell"/>
</dbReference>
<dbReference type="RefSeq" id="WP_131163591.1">
    <property type="nucleotide sequence ID" value="NZ_CP076657.1"/>
</dbReference>
<feature type="domain" description="Translation elongation factor EFTs/EF1B dimerisation" evidence="8">
    <location>
        <begin position="243"/>
        <end position="341"/>
    </location>
</feature>
<dbReference type="PANTHER" id="PTHR11741">
    <property type="entry name" value="ELONGATION FACTOR TS"/>
    <property type="match status" value="1"/>
</dbReference>
<evidence type="ECO:0000259" key="8">
    <source>
        <dbReference type="Pfam" id="PF00889"/>
    </source>
</evidence>
<evidence type="ECO:0000256" key="1">
    <source>
        <dbReference type="ARBA" id="ARBA00005532"/>
    </source>
</evidence>
<comment type="similarity">
    <text evidence="1 5 6">Belongs to the EF-Ts family.</text>
</comment>
<comment type="subcellular location">
    <subcellularLocation>
        <location evidence="5 7">Cytoplasm</location>
    </subcellularLocation>
</comment>
<dbReference type="Gene3D" id="1.10.8.10">
    <property type="entry name" value="DNA helicase RuvA subunit, C-terminal domain"/>
    <property type="match status" value="1"/>
</dbReference>
<gene>
    <name evidence="5" type="primary">tsf</name>
    <name evidence="9" type="ORF">DU473_03355</name>
</gene>
<keyword evidence="4 5" id="KW-0648">Protein biosynthesis</keyword>
<accession>A0A4Q9JUT3</accession>
<dbReference type="Gene3D" id="1.10.286.20">
    <property type="match status" value="2"/>
</dbReference>
<sequence>MAEISAQMVKELRESTGAGMMDCKNALKESNGDFDKAVQLLREKGLGKAAKKADRLAAEGLISVKVSDDFKTATLSEINSETDFVAKNEQFIALTKETTEHIQINDLKNNDELKNSKINGVAFEDYLKTQIATIGENLVVRRFETIKTNDQKGIVNGYIHTNGRVGVIIAANCENEEVAQKSKDFLKQLCMHIAAMKPSYLSYEELDMDFIENEYKALVAELEKENEERRRLKDPNKPEHKIPKFASRKQLNETILKQVEDDIKAELKAQNKPEKIWANIIPGKINSFIADNSQLDSKLTLMGQFYVMDDKKTIEQVIAQKEQEFGGKIQIVKFVRFEVGEGLEKKTEDFAAEVAAQMS</sequence>
<dbReference type="NCBIfam" id="TIGR00116">
    <property type="entry name" value="tsf"/>
    <property type="match status" value="1"/>
</dbReference>
<comment type="function">
    <text evidence="5 6">Associates with the EF-Tu.GDP complex and induces the exchange of GDP to GTP. It remains bound to the aminoacyl-tRNA.EF-Tu.GTP complex up to the GTP hydrolysis stage on the ribosome.</text>
</comment>
<dbReference type="SUPFAM" id="SSF46934">
    <property type="entry name" value="UBA-like"/>
    <property type="match status" value="1"/>
</dbReference>
<dbReference type="InterPro" id="IPR036402">
    <property type="entry name" value="EF-Ts_dimer_sf"/>
</dbReference>
<evidence type="ECO:0000313" key="9">
    <source>
        <dbReference type="EMBL" id="TBR81523.1"/>
    </source>
</evidence>
<dbReference type="PANTHER" id="PTHR11741:SF0">
    <property type="entry name" value="ELONGATION FACTOR TS, MITOCHONDRIAL"/>
    <property type="match status" value="1"/>
</dbReference>
<dbReference type="InterPro" id="IPR014039">
    <property type="entry name" value="Transl_elong_EFTs/EF1B_dimer"/>
</dbReference>
<keyword evidence="5" id="KW-0963">Cytoplasm</keyword>